<dbReference type="GeneID" id="56081899"/>
<gene>
    <name evidence="1" type="ORF">HZS54_04880</name>
</gene>
<dbReference type="KEGG" id="hpel:HZS54_04880"/>
<name>A0A7D5T8J4_9EURY</name>
<proteinExistence type="predicted"/>
<dbReference type="EMBL" id="CP058909">
    <property type="protein sequence ID" value="QLH81010.1"/>
    <property type="molecule type" value="Genomic_DNA"/>
</dbReference>
<dbReference type="RefSeq" id="WP_179920823.1">
    <property type="nucleotide sequence ID" value="NZ_CP058909.1"/>
</dbReference>
<dbReference type="AlphaFoldDB" id="A0A7D5T8J4"/>
<evidence type="ECO:0000313" key="1">
    <source>
        <dbReference type="EMBL" id="QLH81010.1"/>
    </source>
</evidence>
<evidence type="ECO:0000313" key="2">
    <source>
        <dbReference type="Proteomes" id="UP000509346"/>
    </source>
</evidence>
<dbReference type="Proteomes" id="UP000509346">
    <property type="component" value="Chromosome"/>
</dbReference>
<sequence length="80" mass="8429">MSAETFGQQFALAAMDLDDASIGREDGRLVVTRELTDETVSTEDIIDLADEHGLDTVDVTADVAAGEVCVWVGVGEEGEA</sequence>
<dbReference type="OrthoDB" id="378711at2157"/>
<reference evidence="1 2" key="1">
    <citation type="submission" date="2020-07" db="EMBL/GenBank/DDBJ databases">
        <title>Halosimplex litoreum sp. nov. and Halosimplex rubrum sp. nov., isolated from different salt environments.</title>
        <authorList>
            <person name="Cui H."/>
        </authorList>
    </citation>
    <scope>NUCLEOTIDE SEQUENCE [LARGE SCALE GENOMIC DNA]</scope>
    <source>
        <strain evidence="1 2">R2</strain>
    </source>
</reference>
<accession>A0A7D5T8J4</accession>
<organism evidence="1 2">
    <name type="scientific">Halosimplex pelagicum</name>
    <dbReference type="NCBI Taxonomy" id="869886"/>
    <lineage>
        <taxon>Archaea</taxon>
        <taxon>Methanobacteriati</taxon>
        <taxon>Methanobacteriota</taxon>
        <taxon>Stenosarchaea group</taxon>
        <taxon>Halobacteria</taxon>
        <taxon>Halobacteriales</taxon>
        <taxon>Haloarculaceae</taxon>
        <taxon>Halosimplex</taxon>
    </lineage>
</organism>
<keyword evidence="2" id="KW-1185">Reference proteome</keyword>
<protein>
    <submittedName>
        <fullName evidence="1">Uncharacterized protein</fullName>
    </submittedName>
</protein>